<dbReference type="KEGG" id="knv:Pan216_14010"/>
<evidence type="ECO:0000256" key="2">
    <source>
        <dbReference type="ARBA" id="ARBA00023002"/>
    </source>
</evidence>
<dbReference type="Pfam" id="PF13561">
    <property type="entry name" value="adh_short_C2"/>
    <property type="match status" value="1"/>
</dbReference>
<comment type="similarity">
    <text evidence="1">Belongs to the short-chain dehydrogenases/reductases (SDR) family.</text>
</comment>
<dbReference type="PRINTS" id="PR00081">
    <property type="entry name" value="GDHRDH"/>
</dbReference>
<organism evidence="3 4">
    <name type="scientific">Kolteria novifilia</name>
    <dbReference type="NCBI Taxonomy" id="2527975"/>
    <lineage>
        <taxon>Bacteria</taxon>
        <taxon>Pseudomonadati</taxon>
        <taxon>Planctomycetota</taxon>
        <taxon>Planctomycetia</taxon>
        <taxon>Kolteriales</taxon>
        <taxon>Kolteriaceae</taxon>
        <taxon>Kolteria</taxon>
    </lineage>
</organism>
<gene>
    <name evidence="3" type="primary">ycdF_1</name>
    <name evidence="3" type="ORF">Pan216_14010</name>
</gene>
<dbReference type="GO" id="GO:0047936">
    <property type="term" value="F:glucose 1-dehydrogenase [NAD(P)+] activity"/>
    <property type="evidence" value="ECO:0007669"/>
    <property type="project" value="UniProtKB-EC"/>
</dbReference>
<keyword evidence="4" id="KW-1185">Reference proteome</keyword>
<evidence type="ECO:0000313" key="4">
    <source>
        <dbReference type="Proteomes" id="UP000317093"/>
    </source>
</evidence>
<dbReference type="PANTHER" id="PTHR24321:SF8">
    <property type="entry name" value="ESTRADIOL 17-BETA-DEHYDROGENASE 8-RELATED"/>
    <property type="match status" value="1"/>
</dbReference>
<dbReference type="Proteomes" id="UP000317093">
    <property type="component" value="Chromosome"/>
</dbReference>
<dbReference type="EC" id="1.1.1.47" evidence="3"/>
<proteinExistence type="inferred from homology"/>
<dbReference type="FunFam" id="3.40.50.720:FF:000084">
    <property type="entry name" value="Short-chain dehydrogenase reductase"/>
    <property type="match status" value="1"/>
</dbReference>
<sequence>MPEFTDQVALITGAARGIGAAAAKIFAQAGAAVAVTDIADASDVVAEIKNDGGRAAFFPCDVTKPDDVDAVVKKTIEEFGRLDVAVANAAFSDRGPFLEMALEGFQRTIDVTMWGALHTVRAVSRSLVTQGEGGAIVVIGSNHAEIPDPGAMAYNMAKAAVDSMALTAAAELFDHRIRVNIIHPGWVDTPGERKFYSEAELEKGGAGLPAGRLCRPEEIARVALFLADRASEAINGAIYHVDGGIRLPHQPRHR</sequence>
<evidence type="ECO:0000313" key="3">
    <source>
        <dbReference type="EMBL" id="QDU60558.1"/>
    </source>
</evidence>
<dbReference type="OrthoDB" id="9804774at2"/>
<evidence type="ECO:0000256" key="1">
    <source>
        <dbReference type="ARBA" id="ARBA00006484"/>
    </source>
</evidence>
<dbReference type="SUPFAM" id="SSF51735">
    <property type="entry name" value="NAD(P)-binding Rossmann-fold domains"/>
    <property type="match status" value="1"/>
</dbReference>
<dbReference type="InterPro" id="IPR036291">
    <property type="entry name" value="NAD(P)-bd_dom_sf"/>
</dbReference>
<dbReference type="PROSITE" id="PS00061">
    <property type="entry name" value="ADH_SHORT"/>
    <property type="match status" value="1"/>
</dbReference>
<dbReference type="PANTHER" id="PTHR24321">
    <property type="entry name" value="DEHYDROGENASES, SHORT CHAIN"/>
    <property type="match status" value="1"/>
</dbReference>
<accession>A0A518B0P4</accession>
<dbReference type="InterPro" id="IPR002347">
    <property type="entry name" value="SDR_fam"/>
</dbReference>
<dbReference type="CDD" id="cd05233">
    <property type="entry name" value="SDR_c"/>
    <property type="match status" value="1"/>
</dbReference>
<dbReference type="AlphaFoldDB" id="A0A518B0P4"/>
<reference evidence="3 4" key="1">
    <citation type="submission" date="2019-02" db="EMBL/GenBank/DDBJ databases">
        <title>Deep-cultivation of Planctomycetes and their phenomic and genomic characterization uncovers novel biology.</title>
        <authorList>
            <person name="Wiegand S."/>
            <person name="Jogler M."/>
            <person name="Boedeker C."/>
            <person name="Pinto D."/>
            <person name="Vollmers J."/>
            <person name="Rivas-Marin E."/>
            <person name="Kohn T."/>
            <person name="Peeters S.H."/>
            <person name="Heuer A."/>
            <person name="Rast P."/>
            <person name="Oberbeckmann S."/>
            <person name="Bunk B."/>
            <person name="Jeske O."/>
            <person name="Meyerdierks A."/>
            <person name="Storesund J.E."/>
            <person name="Kallscheuer N."/>
            <person name="Luecker S."/>
            <person name="Lage O.M."/>
            <person name="Pohl T."/>
            <person name="Merkel B.J."/>
            <person name="Hornburger P."/>
            <person name="Mueller R.-W."/>
            <person name="Bruemmer F."/>
            <person name="Labrenz M."/>
            <person name="Spormann A.M."/>
            <person name="Op den Camp H."/>
            <person name="Overmann J."/>
            <person name="Amann R."/>
            <person name="Jetten M.S.M."/>
            <person name="Mascher T."/>
            <person name="Medema M.H."/>
            <person name="Devos D.P."/>
            <person name="Kaster A.-K."/>
            <person name="Ovreas L."/>
            <person name="Rohde M."/>
            <person name="Galperin M.Y."/>
            <person name="Jogler C."/>
        </authorList>
    </citation>
    <scope>NUCLEOTIDE SEQUENCE [LARGE SCALE GENOMIC DNA]</scope>
    <source>
        <strain evidence="3 4">Pan216</strain>
    </source>
</reference>
<keyword evidence="2 3" id="KW-0560">Oxidoreductase</keyword>
<dbReference type="Gene3D" id="3.40.50.720">
    <property type="entry name" value="NAD(P)-binding Rossmann-like Domain"/>
    <property type="match status" value="1"/>
</dbReference>
<dbReference type="InterPro" id="IPR020904">
    <property type="entry name" value="Sc_DH/Rdtase_CS"/>
</dbReference>
<protein>
    <submittedName>
        <fullName evidence="3">Glucose 1-dehydrogenase 2</fullName>
        <ecNumber evidence="3">1.1.1.47</ecNumber>
    </submittedName>
</protein>
<dbReference type="EMBL" id="CP036279">
    <property type="protein sequence ID" value="QDU60558.1"/>
    <property type="molecule type" value="Genomic_DNA"/>
</dbReference>
<dbReference type="RefSeq" id="WP_145256597.1">
    <property type="nucleotide sequence ID" value="NZ_CP036279.1"/>
</dbReference>
<name>A0A518B0P4_9BACT</name>